<evidence type="ECO:0000256" key="3">
    <source>
        <dbReference type="ARBA" id="ARBA00022989"/>
    </source>
</evidence>
<accession>A0A6F8ZER2</accession>
<evidence type="ECO:0000256" key="1">
    <source>
        <dbReference type="ARBA" id="ARBA00004370"/>
    </source>
</evidence>
<keyword evidence="3 5" id="KW-1133">Transmembrane helix</keyword>
<dbReference type="EMBL" id="LR778114">
    <property type="protein sequence ID" value="CAB1128486.1"/>
    <property type="molecule type" value="Genomic_DNA"/>
</dbReference>
<evidence type="ECO:0000259" key="6">
    <source>
        <dbReference type="Pfam" id="PF00924"/>
    </source>
</evidence>
<keyword evidence="8" id="KW-1185">Reference proteome</keyword>
<dbReference type="PANTHER" id="PTHR30221:SF1">
    <property type="entry name" value="SMALL-CONDUCTANCE MECHANOSENSITIVE CHANNEL"/>
    <property type="match status" value="1"/>
</dbReference>
<gene>
    <name evidence="7" type="ORF">R50_0980</name>
</gene>
<feature type="transmembrane region" description="Helical" evidence="5">
    <location>
        <begin position="52"/>
        <end position="70"/>
    </location>
</feature>
<dbReference type="Gene3D" id="1.10.287.1260">
    <property type="match status" value="1"/>
</dbReference>
<evidence type="ECO:0000256" key="5">
    <source>
        <dbReference type="SAM" id="Phobius"/>
    </source>
</evidence>
<feature type="transmembrane region" description="Helical" evidence="5">
    <location>
        <begin position="118"/>
        <end position="143"/>
    </location>
</feature>
<evidence type="ECO:0000313" key="8">
    <source>
        <dbReference type="Proteomes" id="UP000503399"/>
    </source>
</evidence>
<keyword evidence="2 5" id="KW-0812">Transmembrane</keyword>
<dbReference type="InterPro" id="IPR023408">
    <property type="entry name" value="MscS_beta-dom_sf"/>
</dbReference>
<evidence type="ECO:0000256" key="4">
    <source>
        <dbReference type="ARBA" id="ARBA00023136"/>
    </source>
</evidence>
<dbReference type="PANTHER" id="PTHR30221">
    <property type="entry name" value="SMALL-CONDUCTANCE MECHANOSENSITIVE CHANNEL"/>
    <property type="match status" value="1"/>
</dbReference>
<keyword evidence="4 5" id="KW-0472">Membrane</keyword>
<dbReference type="InterPro" id="IPR006685">
    <property type="entry name" value="MscS_channel_2nd"/>
</dbReference>
<name>A0A6F8ZER2_9FIRM</name>
<dbReference type="SUPFAM" id="SSF50182">
    <property type="entry name" value="Sm-like ribonucleoproteins"/>
    <property type="match status" value="1"/>
</dbReference>
<dbReference type="InterPro" id="IPR010920">
    <property type="entry name" value="LSM_dom_sf"/>
</dbReference>
<comment type="subcellular location">
    <subcellularLocation>
        <location evidence="1">Membrane</location>
    </subcellularLocation>
</comment>
<reference evidence="7 8" key="1">
    <citation type="submission" date="2020-02" db="EMBL/GenBank/DDBJ databases">
        <authorList>
            <person name="Hogendoorn C."/>
        </authorList>
    </citation>
    <scope>NUCLEOTIDE SEQUENCE [LARGE SCALE GENOMIC DNA]</scope>
    <source>
        <strain evidence="7">R501</strain>
    </source>
</reference>
<evidence type="ECO:0000256" key="2">
    <source>
        <dbReference type="ARBA" id="ARBA00022692"/>
    </source>
</evidence>
<feature type="domain" description="Mechanosensitive ion channel MscS" evidence="6">
    <location>
        <begin position="130"/>
        <end position="214"/>
    </location>
</feature>
<sequence>MSDGSRPPARWRSLWLPAGAALVAGVILVVLLDRYRRLLAVNPSTIHLLKALIVLGAGAVIARVVEGSLLNRPMSPLSPRQRTVARFAIRLLLYLGIALAVLAALGVGLSSVVFGGAFLTVIIGLAGQTMFANILGGIWLVLFQPFQVGETISIIAWQYPLLMPSYPHEAMKPVYTGQVVDINLMYTAVRSEDGDPMVFPNGVLVQSAIINRSRAGARRIRVRFEVAPGLEPARLLPALGRALATLAGEEARPAVYLTDLGAASYWVGVTLWSTDPEEAVKGQVLETAWRVLKSLEADQAPASVKA</sequence>
<dbReference type="GO" id="GO:0016020">
    <property type="term" value="C:membrane"/>
    <property type="evidence" value="ECO:0007669"/>
    <property type="project" value="UniProtKB-SubCell"/>
</dbReference>
<protein>
    <submittedName>
        <fullName evidence="7">Small-conductance mechanosensitive channel</fullName>
    </submittedName>
</protein>
<proteinExistence type="predicted"/>
<dbReference type="GO" id="GO:0008381">
    <property type="term" value="F:mechanosensitive monoatomic ion channel activity"/>
    <property type="evidence" value="ECO:0007669"/>
    <property type="project" value="InterPro"/>
</dbReference>
<dbReference type="KEGG" id="hfv:R50_0980"/>
<dbReference type="Proteomes" id="UP000503399">
    <property type="component" value="Chromosome"/>
</dbReference>
<organism evidence="7 8">
    <name type="scientific">Candidatus Hydrogenisulfobacillus filiaventi</name>
    <dbReference type="NCBI Taxonomy" id="2707344"/>
    <lineage>
        <taxon>Bacteria</taxon>
        <taxon>Bacillati</taxon>
        <taxon>Bacillota</taxon>
        <taxon>Clostridia</taxon>
        <taxon>Eubacteriales</taxon>
        <taxon>Clostridiales Family XVII. Incertae Sedis</taxon>
        <taxon>Candidatus Hydrogenisulfobacillus</taxon>
    </lineage>
</organism>
<dbReference type="Pfam" id="PF00924">
    <property type="entry name" value="MS_channel_2nd"/>
    <property type="match status" value="1"/>
</dbReference>
<feature type="transmembrane region" description="Helical" evidence="5">
    <location>
        <begin position="91"/>
        <end position="112"/>
    </location>
</feature>
<dbReference type="InterPro" id="IPR045275">
    <property type="entry name" value="MscS_archaea/bacteria_type"/>
</dbReference>
<dbReference type="AlphaFoldDB" id="A0A6F8ZER2"/>
<feature type="transmembrane region" description="Helical" evidence="5">
    <location>
        <begin position="12"/>
        <end position="32"/>
    </location>
</feature>
<dbReference type="Gene3D" id="2.30.30.60">
    <property type="match status" value="1"/>
</dbReference>
<evidence type="ECO:0000313" key="7">
    <source>
        <dbReference type="EMBL" id="CAB1128486.1"/>
    </source>
</evidence>